<protein>
    <submittedName>
        <fullName evidence="1">Uncharacterized protein</fullName>
    </submittedName>
</protein>
<gene>
    <name evidence="1" type="ORF">AA0535_2370</name>
</gene>
<evidence type="ECO:0000313" key="2">
    <source>
        <dbReference type="Proteomes" id="UP001062776"/>
    </source>
</evidence>
<dbReference type="Proteomes" id="UP001062776">
    <property type="component" value="Unassembled WGS sequence"/>
</dbReference>
<evidence type="ECO:0000313" key="1">
    <source>
        <dbReference type="EMBL" id="GBQ91697.1"/>
    </source>
</evidence>
<keyword evidence="2" id="KW-1185">Reference proteome</keyword>
<reference evidence="1" key="1">
    <citation type="submission" date="2013-04" db="EMBL/GenBank/DDBJ databases">
        <title>The genome sequencing project of 58 acetic acid bacteria.</title>
        <authorList>
            <person name="Okamoto-Kainuma A."/>
            <person name="Ishikawa M."/>
            <person name="Umino S."/>
            <person name="Koizumi Y."/>
            <person name="Shiwa Y."/>
            <person name="Yoshikawa H."/>
            <person name="Matsutani M."/>
            <person name="Matsushita K."/>
        </authorList>
    </citation>
    <scope>NUCLEOTIDE SEQUENCE</scope>
    <source>
        <strain evidence="1">NRIC 0535</strain>
    </source>
</reference>
<name>A0ABQ0Q553_9PROT</name>
<proteinExistence type="predicted"/>
<organism evidence="1 2">
    <name type="scientific">Asaia krungthepensis NRIC 0535</name>
    <dbReference type="NCBI Taxonomy" id="1307925"/>
    <lineage>
        <taxon>Bacteria</taxon>
        <taxon>Pseudomonadati</taxon>
        <taxon>Pseudomonadota</taxon>
        <taxon>Alphaproteobacteria</taxon>
        <taxon>Acetobacterales</taxon>
        <taxon>Acetobacteraceae</taxon>
        <taxon>Asaia</taxon>
    </lineage>
</organism>
<accession>A0ABQ0Q553</accession>
<comment type="caution">
    <text evidence="1">The sequence shown here is derived from an EMBL/GenBank/DDBJ whole genome shotgun (WGS) entry which is preliminary data.</text>
</comment>
<dbReference type="EMBL" id="BAPV01000043">
    <property type="protein sequence ID" value="GBQ91697.1"/>
    <property type="molecule type" value="Genomic_DNA"/>
</dbReference>
<sequence length="55" mass="5960">MVSQTCLSGLALPHSIYLAPRPRMMVAAYASPYAVFLTGQQAPPDLRPPRGSLNF</sequence>